<proteinExistence type="predicted"/>
<organism evidence="3 4">
    <name type="scientific">Stylonychia lemnae</name>
    <name type="common">Ciliate</name>
    <dbReference type="NCBI Taxonomy" id="5949"/>
    <lineage>
        <taxon>Eukaryota</taxon>
        <taxon>Sar</taxon>
        <taxon>Alveolata</taxon>
        <taxon>Ciliophora</taxon>
        <taxon>Intramacronucleata</taxon>
        <taxon>Spirotrichea</taxon>
        <taxon>Stichotrichia</taxon>
        <taxon>Sporadotrichida</taxon>
        <taxon>Oxytrichidae</taxon>
        <taxon>Stylonychinae</taxon>
        <taxon>Stylonychia</taxon>
    </lineage>
</organism>
<feature type="region of interest" description="Disordered" evidence="2">
    <location>
        <begin position="532"/>
        <end position="585"/>
    </location>
</feature>
<dbReference type="AlphaFoldDB" id="A0A078ATL3"/>
<evidence type="ECO:0000256" key="2">
    <source>
        <dbReference type="SAM" id="MobiDB-lite"/>
    </source>
</evidence>
<sequence length="585" mass="66819">MIKDQKDDMIIMLKRKNAELDEQVKILAKQNGEFKKGDSLAENKIKALEEMHAQKIKTLLKSIQILKKEVQKEKFEKKDNIRAQKIEALNRDIQYCEMAINALRKLVNQEDKCDQAIKQELDKGPKRIRVASREELKMDINKYKNMSLKLLEILKQNGIKQPSWFKIDQAAGSGLKEEKNPLGGFDINNMSAAQSVVGDGKDVGGSGEDLGLDEQALLEENNRMQDIISKLNIELKEKNEKLLELLDDIEEIKIQVYSRDKSIELQQKQIEDLLEELRDSKTMDNDIKILAAKKFQMEEENIRLRKELDERYIIGQDRKNVESEMSTQISALSENVKKLSEQLNQAIEMNKALEAKIKTAENSYKDDSYAKQKKIDELTREVLNQKKRADDYESRLQGADSLAQGAISKKEEDLDAYRRQLIEFEKIIKQKEDQISELQTKIISLSHEVTEKDMEIEFYSTSIEELRGELAKAQSAANSGQGGAANAQLNSGQSVDINEYNSLKAKYRLLMRKEVELVEEIDALKQQHLEENNARSVKNILDRSKSRGRQEGNPIASNGFERAGMGASQQASFNLGQQKPPKGQQ</sequence>
<dbReference type="InParanoid" id="A0A078ATL3"/>
<name>A0A078ATL3_STYLE</name>
<dbReference type="OrthoDB" id="302547at2759"/>
<keyword evidence="4" id="KW-1185">Reference proteome</keyword>
<protein>
    <submittedName>
        <fullName evidence="3">Uncharacterized protein</fullName>
    </submittedName>
</protein>
<keyword evidence="1" id="KW-0175">Coiled coil</keyword>
<dbReference type="EMBL" id="CCKQ01014036">
    <property type="protein sequence ID" value="CDW85770.1"/>
    <property type="molecule type" value="Genomic_DNA"/>
</dbReference>
<gene>
    <name evidence="3" type="primary">Contig5988.g6418</name>
    <name evidence="3" type="ORF">STYLEM_14857</name>
</gene>
<accession>A0A078ATL3</accession>
<dbReference type="Gene3D" id="1.10.287.1490">
    <property type="match status" value="1"/>
</dbReference>
<feature type="compositionally biased region" description="Polar residues" evidence="2">
    <location>
        <begin position="567"/>
        <end position="585"/>
    </location>
</feature>
<evidence type="ECO:0000313" key="4">
    <source>
        <dbReference type="Proteomes" id="UP000039865"/>
    </source>
</evidence>
<evidence type="ECO:0000256" key="1">
    <source>
        <dbReference type="SAM" id="Coils"/>
    </source>
</evidence>
<evidence type="ECO:0000313" key="3">
    <source>
        <dbReference type="EMBL" id="CDW85770.1"/>
    </source>
</evidence>
<dbReference type="Proteomes" id="UP000039865">
    <property type="component" value="Unassembled WGS sequence"/>
</dbReference>
<reference evidence="3 4" key="1">
    <citation type="submission" date="2014-06" db="EMBL/GenBank/DDBJ databases">
        <authorList>
            <person name="Swart Estienne"/>
        </authorList>
    </citation>
    <scope>NUCLEOTIDE SEQUENCE [LARGE SCALE GENOMIC DNA]</scope>
    <source>
        <strain evidence="3 4">130c</strain>
    </source>
</reference>
<feature type="coiled-coil region" evidence="1">
    <location>
        <begin position="214"/>
        <end position="476"/>
    </location>
</feature>
<feature type="compositionally biased region" description="Basic and acidic residues" evidence="2">
    <location>
        <begin position="540"/>
        <end position="550"/>
    </location>
</feature>